<dbReference type="InterPro" id="IPR029044">
    <property type="entry name" value="Nucleotide-diphossugar_trans"/>
</dbReference>
<dbReference type="FunFam" id="3.90.550.10:FF:000237">
    <property type="entry name" value="WGS project CABT00000000 data, contig 2.1"/>
    <property type="match status" value="1"/>
</dbReference>
<reference evidence="6 7" key="1">
    <citation type="submission" date="2020-01" db="EMBL/GenBank/DDBJ databases">
        <authorList>
            <consortium name="DOE Joint Genome Institute"/>
            <person name="Haridas S."/>
            <person name="Albert R."/>
            <person name="Binder M."/>
            <person name="Bloem J."/>
            <person name="Labutti K."/>
            <person name="Salamov A."/>
            <person name="Andreopoulos B."/>
            <person name="Baker S.E."/>
            <person name="Barry K."/>
            <person name="Bills G."/>
            <person name="Bluhm B.H."/>
            <person name="Cannon C."/>
            <person name="Castanera R."/>
            <person name="Culley D.E."/>
            <person name="Daum C."/>
            <person name="Ezra D."/>
            <person name="Gonzalez J.B."/>
            <person name="Henrissat B."/>
            <person name="Kuo A."/>
            <person name="Liang C."/>
            <person name="Lipzen A."/>
            <person name="Lutzoni F."/>
            <person name="Magnuson J."/>
            <person name="Mondo S."/>
            <person name="Nolan M."/>
            <person name="Ohm R."/>
            <person name="Pangilinan J."/>
            <person name="Park H.-J.H."/>
            <person name="Ramirez L."/>
            <person name="Alfaro M."/>
            <person name="Sun H."/>
            <person name="Tritt A."/>
            <person name="Yoshinaga Y."/>
            <person name="Zwiers L.-H.L."/>
            <person name="Turgeon B.G."/>
            <person name="Goodwin S.B."/>
            <person name="Spatafora J.W."/>
            <person name="Crous P.W."/>
            <person name="Grigoriev I.V."/>
        </authorList>
    </citation>
    <scope>NUCLEOTIDE SEQUENCE [LARGE SCALE GENOMIC DNA]</scope>
    <source>
        <strain evidence="6 7">CBS 611.86</strain>
    </source>
</reference>
<organism evidence="6 7">
    <name type="scientific">Massariosphaeria phaeospora</name>
    <dbReference type="NCBI Taxonomy" id="100035"/>
    <lineage>
        <taxon>Eukaryota</taxon>
        <taxon>Fungi</taxon>
        <taxon>Dikarya</taxon>
        <taxon>Ascomycota</taxon>
        <taxon>Pezizomycotina</taxon>
        <taxon>Dothideomycetes</taxon>
        <taxon>Pleosporomycetidae</taxon>
        <taxon>Pleosporales</taxon>
        <taxon>Pleosporales incertae sedis</taxon>
        <taxon>Massariosphaeria</taxon>
    </lineage>
</organism>
<keyword evidence="2" id="KW-0328">Glycosyltransferase</keyword>
<keyword evidence="5" id="KW-1133">Transmembrane helix</keyword>
<dbReference type="Pfam" id="PF05637">
    <property type="entry name" value="Glyco_transf_34"/>
    <property type="match status" value="1"/>
</dbReference>
<sequence length="376" mass="43258">MAGVSTFVTSSLRSVLFRRVFGALFATLVIFYILSHISITIEETANEETAIDTSVDLTRFISHGSTNCIPPLDNIIAKANSVRSECEESSPFSKEQNLAGPRIGTVTAQFGKVQESYQQALQTQALHCAVHDSWLHIMCNPIVDSLWNKEAFLLKLVLEEMMKPEEERLEWIFWVDRDVVILDQCRPISSFLPPKMQQQVRSQRGEDEELSEELSQDDAEDTHLLVTNDSSGLNNGVFLLRVNTWAIEMLTETLAFPVYKPDVELQFTEQSAMSAVISSPDMRFHRNTQFVAQEWFNAFPKDGPTEFLERKEEDEKELDAFQVRRGDFLVHFAGHHHKVEAILSWTKMLRDARSIWRERERIQRDISKEVERFGRS</sequence>
<evidence type="ECO:0000256" key="5">
    <source>
        <dbReference type="SAM" id="Phobius"/>
    </source>
</evidence>
<dbReference type="EMBL" id="JAADJZ010000028">
    <property type="protein sequence ID" value="KAF2866374.1"/>
    <property type="molecule type" value="Genomic_DNA"/>
</dbReference>
<name>A0A7C8HZK6_9PLEO</name>
<evidence type="ECO:0000256" key="1">
    <source>
        <dbReference type="ARBA" id="ARBA00005664"/>
    </source>
</evidence>
<dbReference type="OrthoDB" id="407658at2759"/>
<feature type="compositionally biased region" description="Acidic residues" evidence="4">
    <location>
        <begin position="206"/>
        <end position="219"/>
    </location>
</feature>
<keyword evidence="5" id="KW-0812">Transmembrane</keyword>
<dbReference type="GO" id="GO:0016757">
    <property type="term" value="F:glycosyltransferase activity"/>
    <property type="evidence" value="ECO:0007669"/>
    <property type="project" value="UniProtKB-KW"/>
</dbReference>
<keyword evidence="3 6" id="KW-0808">Transferase</keyword>
<evidence type="ECO:0000256" key="2">
    <source>
        <dbReference type="ARBA" id="ARBA00022676"/>
    </source>
</evidence>
<feature type="transmembrane region" description="Helical" evidence="5">
    <location>
        <begin position="20"/>
        <end position="39"/>
    </location>
</feature>
<dbReference type="PANTHER" id="PTHR31306">
    <property type="entry name" value="ALPHA-1,6-MANNOSYLTRANSFERASE MNN11-RELATED"/>
    <property type="match status" value="1"/>
</dbReference>
<dbReference type="Gene3D" id="3.90.550.10">
    <property type="entry name" value="Spore Coat Polysaccharide Biosynthesis Protein SpsA, Chain A"/>
    <property type="match status" value="1"/>
</dbReference>
<evidence type="ECO:0000313" key="6">
    <source>
        <dbReference type="EMBL" id="KAF2866374.1"/>
    </source>
</evidence>
<dbReference type="Proteomes" id="UP000481861">
    <property type="component" value="Unassembled WGS sequence"/>
</dbReference>
<evidence type="ECO:0000313" key="7">
    <source>
        <dbReference type="Proteomes" id="UP000481861"/>
    </source>
</evidence>
<dbReference type="GO" id="GO:0006487">
    <property type="term" value="P:protein N-linked glycosylation"/>
    <property type="evidence" value="ECO:0007669"/>
    <property type="project" value="TreeGrafter"/>
</dbReference>
<dbReference type="InterPro" id="IPR008630">
    <property type="entry name" value="Glyco_trans_34"/>
</dbReference>
<evidence type="ECO:0000256" key="3">
    <source>
        <dbReference type="ARBA" id="ARBA00022679"/>
    </source>
</evidence>
<dbReference type="AlphaFoldDB" id="A0A7C8HZK6"/>
<comment type="caution">
    <text evidence="6">The sequence shown here is derived from an EMBL/GenBank/DDBJ whole genome shotgun (WGS) entry which is preliminary data.</text>
</comment>
<keyword evidence="5" id="KW-0472">Membrane</keyword>
<accession>A0A7C8HZK6</accession>
<comment type="similarity">
    <text evidence="1">Belongs to the glycosyltransferase 34 family.</text>
</comment>
<evidence type="ECO:0000256" key="4">
    <source>
        <dbReference type="SAM" id="MobiDB-lite"/>
    </source>
</evidence>
<feature type="region of interest" description="Disordered" evidence="4">
    <location>
        <begin position="196"/>
        <end position="219"/>
    </location>
</feature>
<proteinExistence type="inferred from homology"/>
<keyword evidence="7" id="KW-1185">Reference proteome</keyword>
<gene>
    <name evidence="6" type="ORF">BDV95DRAFT_631837</name>
</gene>
<dbReference type="SUPFAM" id="SSF53448">
    <property type="entry name" value="Nucleotide-diphospho-sugar transferases"/>
    <property type="match status" value="1"/>
</dbReference>
<protein>
    <submittedName>
        <fullName evidence="6">Galactosyl transferase GMA12/MNN10 family-domain-containing protein</fullName>
    </submittedName>
</protein>
<dbReference type="PANTHER" id="PTHR31306:SF8">
    <property type="entry name" value="GLYCOSYLTRANSFERASE FAMILY 34 PROTEIN"/>
    <property type="match status" value="1"/>
</dbReference>
<dbReference type="GO" id="GO:0000139">
    <property type="term" value="C:Golgi membrane"/>
    <property type="evidence" value="ECO:0007669"/>
    <property type="project" value="TreeGrafter"/>
</dbReference>